<dbReference type="EMBL" id="PYMJ01000095">
    <property type="protein sequence ID" value="PSU41183.1"/>
    <property type="molecule type" value="Genomic_DNA"/>
</dbReference>
<comment type="caution">
    <text evidence="2">The sequence shown here is derived from an EMBL/GenBank/DDBJ whole genome shotgun (WGS) entry which is preliminary data.</text>
</comment>
<dbReference type="AlphaFoldDB" id="A0A2T3J5M4"/>
<keyword evidence="1" id="KW-0472">Membrane</keyword>
<keyword evidence="1" id="KW-1133">Transmembrane helix</keyword>
<keyword evidence="1" id="KW-0812">Transmembrane</keyword>
<organism evidence="2 3">
    <name type="scientific">Photobacterium frigidiphilum</name>
    <dbReference type="NCBI Taxonomy" id="264736"/>
    <lineage>
        <taxon>Bacteria</taxon>
        <taxon>Pseudomonadati</taxon>
        <taxon>Pseudomonadota</taxon>
        <taxon>Gammaproteobacteria</taxon>
        <taxon>Vibrionales</taxon>
        <taxon>Vibrionaceae</taxon>
        <taxon>Photobacterium</taxon>
    </lineage>
</organism>
<reference evidence="2 3" key="1">
    <citation type="submission" date="2018-01" db="EMBL/GenBank/DDBJ databases">
        <title>Whole genome sequencing of Histamine producing bacteria.</title>
        <authorList>
            <person name="Butler K."/>
        </authorList>
    </citation>
    <scope>NUCLEOTIDE SEQUENCE [LARGE SCALE GENOMIC DNA]</scope>
    <source>
        <strain evidence="2 3">JCM 12947</strain>
    </source>
</reference>
<accession>A0A2T3J5M4</accession>
<protein>
    <submittedName>
        <fullName evidence="2">Uncharacterized protein</fullName>
    </submittedName>
</protein>
<dbReference type="Proteomes" id="UP000240987">
    <property type="component" value="Unassembled WGS sequence"/>
</dbReference>
<feature type="transmembrane region" description="Helical" evidence="1">
    <location>
        <begin position="152"/>
        <end position="172"/>
    </location>
</feature>
<sequence length="181" mass="19714">MLINHQVRVRFLMSDSDNTLLAAAAMRAKKNALDQSGKGTTAVSITAKVKALSEAGFSDGEIDKILAVEGAAAHPTKPRFEVNGDVPLETLKTIMREEGFSEADIAQELSKTQYNQQVDETLNFAKGHIILVAVMGIGFLFILFGLDNGDLALVWMATGIFIGACRSIPFSFKKADYFLKR</sequence>
<gene>
    <name evidence="2" type="ORF">C9J12_29765</name>
</gene>
<feature type="transmembrane region" description="Helical" evidence="1">
    <location>
        <begin position="129"/>
        <end position="146"/>
    </location>
</feature>
<evidence type="ECO:0000313" key="3">
    <source>
        <dbReference type="Proteomes" id="UP000240987"/>
    </source>
</evidence>
<evidence type="ECO:0000256" key="1">
    <source>
        <dbReference type="SAM" id="Phobius"/>
    </source>
</evidence>
<name>A0A2T3J5M4_9GAMM</name>
<evidence type="ECO:0000313" key="2">
    <source>
        <dbReference type="EMBL" id="PSU41183.1"/>
    </source>
</evidence>
<proteinExistence type="predicted"/>
<keyword evidence="3" id="KW-1185">Reference proteome</keyword>